<protein>
    <recommendedName>
        <fullName evidence="3">Circadian oscillating protein COP23</fullName>
    </recommendedName>
</protein>
<organism evidence="1 2">
    <name type="scientific">Gloeothece verrucosa (strain PCC 7822)</name>
    <name type="common">Cyanothece sp. (strain PCC 7822)</name>
    <dbReference type="NCBI Taxonomy" id="497965"/>
    <lineage>
        <taxon>Bacteria</taxon>
        <taxon>Bacillati</taxon>
        <taxon>Cyanobacteriota</taxon>
        <taxon>Cyanophyceae</taxon>
        <taxon>Oscillatoriophycideae</taxon>
        <taxon>Chroococcales</taxon>
        <taxon>Aphanothecaceae</taxon>
        <taxon>Gloeothece</taxon>
        <taxon>Gloeothece verrucosa</taxon>
    </lineage>
</organism>
<keyword evidence="2" id="KW-1185">Reference proteome</keyword>
<evidence type="ECO:0000313" key="1">
    <source>
        <dbReference type="EMBL" id="ADN17195.1"/>
    </source>
</evidence>
<dbReference type="eggNOG" id="COG2335">
    <property type="taxonomic scope" value="Bacteria"/>
</dbReference>
<dbReference type="AlphaFoldDB" id="E0U739"/>
<evidence type="ECO:0008006" key="3">
    <source>
        <dbReference type="Google" id="ProtNLM"/>
    </source>
</evidence>
<gene>
    <name evidence="1" type="ordered locus">Cyan7822_5314</name>
</gene>
<dbReference type="HOGENOM" id="CLU_101369_1_0_3"/>
<dbReference type="STRING" id="497965.Cyan7822_5314"/>
<dbReference type="Proteomes" id="UP000008206">
    <property type="component" value="Chromosome"/>
</dbReference>
<name>E0U739_GLOV7</name>
<dbReference type="EMBL" id="CP002198">
    <property type="protein sequence ID" value="ADN17195.1"/>
    <property type="molecule type" value="Genomic_DNA"/>
</dbReference>
<dbReference type="KEGG" id="cyj:Cyan7822_5314"/>
<sequence length="178" mass="19952">MTLKLCTTGLAFIVMALVQISETIPQAIAQQRVKFICGTSFDASRNQRFPATLAWTPARKQPIIVWTKPVANYTPQQRCEEVSPRFQEAYQTGTLQFITNGFMRGQQVICAAKGYRQPCSTLLMTLRPGENSLEALNELRDILNGRQVGPAQHSSGTPQMYYEINIDEVLKNAPVENE</sequence>
<evidence type="ECO:0000313" key="2">
    <source>
        <dbReference type="Proteomes" id="UP000008206"/>
    </source>
</evidence>
<dbReference type="RefSeq" id="WP_013325233.1">
    <property type="nucleotide sequence ID" value="NC_014501.1"/>
</dbReference>
<dbReference type="InterPro" id="IPR025478">
    <property type="entry name" value="COP23"/>
</dbReference>
<dbReference type="Pfam" id="PF14218">
    <property type="entry name" value="COP23"/>
    <property type="match status" value="1"/>
</dbReference>
<reference evidence="2" key="1">
    <citation type="journal article" date="2011" name="MBio">
        <title>Novel metabolic attributes of the genus Cyanothece, comprising a group of unicellular nitrogen-fixing Cyanobacteria.</title>
        <authorList>
            <person name="Bandyopadhyay A."/>
            <person name="Elvitigala T."/>
            <person name="Welsh E."/>
            <person name="Stockel J."/>
            <person name="Liberton M."/>
            <person name="Min H."/>
            <person name="Sherman L.A."/>
            <person name="Pakrasi H.B."/>
        </authorList>
    </citation>
    <scope>NUCLEOTIDE SEQUENCE [LARGE SCALE GENOMIC DNA]</scope>
    <source>
        <strain evidence="2">PCC 7822</strain>
    </source>
</reference>
<accession>E0U739</accession>
<proteinExistence type="predicted"/>
<dbReference type="OrthoDB" id="490444at2"/>